<dbReference type="InterPro" id="IPR011009">
    <property type="entry name" value="Kinase-like_dom_sf"/>
</dbReference>
<keyword evidence="10" id="KW-0067">ATP-binding</keyword>
<evidence type="ECO:0000256" key="13">
    <source>
        <dbReference type="SAM" id="Phobius"/>
    </source>
</evidence>
<keyword evidence="5" id="KW-0808">Transferase</keyword>
<dbReference type="CDD" id="cd13972">
    <property type="entry name" value="UbiB"/>
    <property type="match status" value="1"/>
</dbReference>
<keyword evidence="3" id="KW-1003">Cell membrane</keyword>
<evidence type="ECO:0000256" key="8">
    <source>
        <dbReference type="ARBA" id="ARBA00022741"/>
    </source>
</evidence>
<dbReference type="PANTHER" id="PTHR10566">
    <property type="entry name" value="CHAPERONE-ACTIVITY OF BC1 COMPLEX CABC1 -RELATED"/>
    <property type="match status" value="1"/>
</dbReference>
<evidence type="ECO:0000256" key="12">
    <source>
        <dbReference type="ARBA" id="ARBA00023136"/>
    </source>
</evidence>
<evidence type="ECO:0000256" key="5">
    <source>
        <dbReference type="ARBA" id="ARBA00022679"/>
    </source>
</evidence>
<evidence type="ECO:0000259" key="14">
    <source>
        <dbReference type="Pfam" id="PF03109"/>
    </source>
</evidence>
<dbReference type="InterPro" id="IPR045308">
    <property type="entry name" value="UbiB_bact"/>
</dbReference>
<sequence>MTSPATHILRLLRWGRVLARHGALRGIENDRNAPKQVKRLVRLARLGTFQPKVPDYAGAFQAIGPAAIKLGQSLATRPDLVGEEAARNLLTLQDSLPPLPFAVIEQAIEAGFGKPVSEMFLSLDTDPVGSASVAQVHRGITTDGRHVAVKVLRPGIREKFARDIETYEWAAAHLEAMGGEATRLRPRAVIDNFKRWTSRELDLRREAASASELADAMNGYAGYRVPDIDWDRTCGTIMTIAWIDGTKLSNLDALRAGGIDLPELAQRLVLSFLTQAISAGFFHADMHQGNLFVEADGTIAAIDFGIMGRIDRRARLWLAEILYGLTTGNYRRVAEIHFEAQYVPSHHSIDEFATALRAVGEPMRGKPVSELSVGGMLDGLFAITRDFDMQVQPHLLLLQKTMVMVEGLATSLHPEINMWDVSGPFVTNWIRDELGPEAALADRLRTDAETLLRLPELLRRIEDRFPAKGGAPEQRQLPEIALVWERNGERRWPGYALALAIGGAAVWGAGALGWL</sequence>
<gene>
    <name evidence="15" type="primary">ubiB</name>
    <name evidence="15" type="ORF">WG900_00345</name>
</gene>
<evidence type="ECO:0000256" key="9">
    <source>
        <dbReference type="ARBA" id="ARBA00022777"/>
    </source>
</evidence>
<comment type="similarity">
    <text evidence="2">Belongs to the protein kinase superfamily. ADCK protein kinase family.</text>
</comment>
<comment type="pathway">
    <text evidence="1">Cofactor biosynthesis; ubiquinone biosynthesis [regulation].</text>
</comment>
<dbReference type="SUPFAM" id="SSF56112">
    <property type="entry name" value="Protein kinase-like (PK-like)"/>
    <property type="match status" value="1"/>
</dbReference>
<name>A0ABU8S329_9SPHN</name>
<evidence type="ECO:0000256" key="6">
    <source>
        <dbReference type="ARBA" id="ARBA00022688"/>
    </source>
</evidence>
<evidence type="ECO:0000256" key="1">
    <source>
        <dbReference type="ARBA" id="ARBA00005020"/>
    </source>
</evidence>
<evidence type="ECO:0000256" key="3">
    <source>
        <dbReference type="ARBA" id="ARBA00022475"/>
    </source>
</evidence>
<proteinExistence type="inferred from homology"/>
<dbReference type="InterPro" id="IPR004147">
    <property type="entry name" value="ABC1_dom"/>
</dbReference>
<keyword evidence="8" id="KW-0547">Nucleotide-binding</keyword>
<evidence type="ECO:0000256" key="7">
    <source>
        <dbReference type="ARBA" id="ARBA00022692"/>
    </source>
</evidence>
<dbReference type="InterPro" id="IPR050154">
    <property type="entry name" value="UbiB_kinase"/>
</dbReference>
<evidence type="ECO:0000256" key="10">
    <source>
        <dbReference type="ARBA" id="ARBA00022840"/>
    </source>
</evidence>
<keyword evidence="4" id="KW-0997">Cell inner membrane</keyword>
<comment type="caution">
    <text evidence="15">The sequence shown here is derived from an EMBL/GenBank/DDBJ whole genome shotgun (WGS) entry which is preliminary data.</text>
</comment>
<protein>
    <submittedName>
        <fullName evidence="15">2-polyprenylphenol 6-hydroxylase</fullName>
    </submittedName>
</protein>
<feature type="transmembrane region" description="Helical" evidence="13">
    <location>
        <begin position="495"/>
        <end position="514"/>
    </location>
</feature>
<dbReference type="NCBIfam" id="TIGR01982">
    <property type="entry name" value="UbiB"/>
    <property type="match status" value="1"/>
</dbReference>
<keyword evidence="9" id="KW-0418">Kinase</keyword>
<evidence type="ECO:0000313" key="16">
    <source>
        <dbReference type="Proteomes" id="UP001379235"/>
    </source>
</evidence>
<reference evidence="15 16" key="1">
    <citation type="submission" date="2024-03" db="EMBL/GenBank/DDBJ databases">
        <authorList>
            <person name="Jo J.-H."/>
        </authorList>
    </citation>
    <scope>NUCLEOTIDE SEQUENCE [LARGE SCALE GENOMIC DNA]</scope>
    <source>
        <strain evidence="15 16">AS3R-12</strain>
    </source>
</reference>
<keyword evidence="16" id="KW-1185">Reference proteome</keyword>
<feature type="domain" description="ABC1 atypical kinase-like" evidence="14">
    <location>
        <begin position="92"/>
        <end position="337"/>
    </location>
</feature>
<dbReference type="EMBL" id="JBBHJY010000001">
    <property type="protein sequence ID" value="MEJ6008358.1"/>
    <property type="molecule type" value="Genomic_DNA"/>
</dbReference>
<dbReference type="RefSeq" id="WP_339963893.1">
    <property type="nucleotide sequence ID" value="NZ_JBBHJY010000001.1"/>
</dbReference>
<accession>A0ABU8S329</accession>
<dbReference type="Pfam" id="PF03109">
    <property type="entry name" value="ABC1"/>
    <property type="match status" value="1"/>
</dbReference>
<organism evidence="15 16">
    <name type="scientific">Novosphingobium aquae</name>
    <dbReference type="NCBI Taxonomy" id="3133435"/>
    <lineage>
        <taxon>Bacteria</taxon>
        <taxon>Pseudomonadati</taxon>
        <taxon>Pseudomonadota</taxon>
        <taxon>Alphaproteobacteria</taxon>
        <taxon>Sphingomonadales</taxon>
        <taxon>Sphingomonadaceae</taxon>
        <taxon>Novosphingobium</taxon>
    </lineage>
</organism>
<evidence type="ECO:0000256" key="11">
    <source>
        <dbReference type="ARBA" id="ARBA00022989"/>
    </source>
</evidence>
<dbReference type="PANTHER" id="PTHR10566:SF113">
    <property type="entry name" value="PROTEIN ACTIVITY OF BC1 COMPLEX KINASE 7, CHLOROPLASTIC"/>
    <property type="match status" value="1"/>
</dbReference>
<evidence type="ECO:0000256" key="2">
    <source>
        <dbReference type="ARBA" id="ARBA00009670"/>
    </source>
</evidence>
<evidence type="ECO:0000256" key="4">
    <source>
        <dbReference type="ARBA" id="ARBA00022519"/>
    </source>
</evidence>
<evidence type="ECO:0000313" key="15">
    <source>
        <dbReference type="EMBL" id="MEJ6008358.1"/>
    </source>
</evidence>
<keyword evidence="6" id="KW-0831">Ubiquinone biosynthesis</keyword>
<dbReference type="InterPro" id="IPR010232">
    <property type="entry name" value="UbiB"/>
</dbReference>
<keyword evidence="12 13" id="KW-0472">Membrane</keyword>
<keyword evidence="11 13" id="KW-1133">Transmembrane helix</keyword>
<dbReference type="Proteomes" id="UP001379235">
    <property type="component" value="Unassembled WGS sequence"/>
</dbReference>
<keyword evidence="7 13" id="KW-0812">Transmembrane</keyword>